<dbReference type="GO" id="GO:0006281">
    <property type="term" value="P:DNA repair"/>
    <property type="evidence" value="ECO:0007669"/>
    <property type="project" value="InterPro"/>
</dbReference>
<keyword evidence="6" id="KW-0238">DNA-binding</keyword>
<keyword evidence="4" id="KW-0227">DNA damage</keyword>
<comment type="similarity">
    <text evidence="1">Belongs to the eukaryotic RecA-like protein family.</text>
</comment>
<dbReference type="Gene3D" id="1.10.150.20">
    <property type="entry name" value="5' to 3' exonuclease, C-terminal subdomain"/>
    <property type="match status" value="1"/>
</dbReference>
<dbReference type="AlphaFoldDB" id="A0A381P151"/>
<organism evidence="10">
    <name type="scientific">marine metagenome</name>
    <dbReference type="NCBI Taxonomy" id="408172"/>
    <lineage>
        <taxon>unclassified sequences</taxon>
        <taxon>metagenomes</taxon>
        <taxon>ecological metagenomes</taxon>
    </lineage>
</organism>
<dbReference type="PANTHER" id="PTHR22942:SF30">
    <property type="entry name" value="MEIOTIC RECOMBINATION PROTEIN DMC1_LIM15 HOMOLOG"/>
    <property type="match status" value="1"/>
</dbReference>
<dbReference type="InterPro" id="IPR020588">
    <property type="entry name" value="RecA_ATP-bd"/>
</dbReference>
<dbReference type="Pfam" id="PF14520">
    <property type="entry name" value="HHH_5"/>
    <property type="match status" value="1"/>
</dbReference>
<dbReference type="SUPFAM" id="SSF47794">
    <property type="entry name" value="Rad51 N-terminal domain-like"/>
    <property type="match status" value="1"/>
</dbReference>
<reference evidence="10" key="1">
    <citation type="submission" date="2018-05" db="EMBL/GenBank/DDBJ databases">
        <authorList>
            <person name="Lanie J.A."/>
            <person name="Ng W.-L."/>
            <person name="Kazmierczak K.M."/>
            <person name="Andrzejewski T.M."/>
            <person name="Davidsen T.M."/>
            <person name="Wayne K.J."/>
            <person name="Tettelin H."/>
            <person name="Glass J.I."/>
            <person name="Rusch D."/>
            <person name="Podicherti R."/>
            <person name="Tsui H.-C.T."/>
            <person name="Winkler M.E."/>
        </authorList>
    </citation>
    <scope>NUCLEOTIDE SEQUENCE</scope>
</reference>
<dbReference type="PANTHER" id="PTHR22942">
    <property type="entry name" value="RECA/RAD51/RADA DNA STRAND-PAIRING FAMILY MEMBER"/>
    <property type="match status" value="1"/>
</dbReference>
<evidence type="ECO:0000313" key="10">
    <source>
        <dbReference type="EMBL" id="SUZ59908.1"/>
    </source>
</evidence>
<dbReference type="GO" id="GO:0140664">
    <property type="term" value="F:ATP-dependent DNA damage sensor activity"/>
    <property type="evidence" value="ECO:0007669"/>
    <property type="project" value="InterPro"/>
</dbReference>
<dbReference type="InterPro" id="IPR027417">
    <property type="entry name" value="P-loop_NTPase"/>
</dbReference>
<name>A0A381P151_9ZZZZ</name>
<evidence type="ECO:0000259" key="8">
    <source>
        <dbReference type="PROSITE" id="PS50162"/>
    </source>
</evidence>
<dbReference type="PROSITE" id="PS50162">
    <property type="entry name" value="RECA_2"/>
    <property type="match status" value="1"/>
</dbReference>
<dbReference type="SUPFAM" id="SSF52540">
    <property type="entry name" value="P-loop containing nucleoside triphosphate hydrolases"/>
    <property type="match status" value="1"/>
</dbReference>
<dbReference type="NCBIfam" id="TIGR02236">
    <property type="entry name" value="recomb_radA"/>
    <property type="match status" value="1"/>
</dbReference>
<keyword evidence="3" id="KW-0547">Nucleotide-binding</keyword>
<gene>
    <name evidence="10" type="ORF">METZ01_LOCUS12762</name>
</gene>
<dbReference type="InterPro" id="IPR003593">
    <property type="entry name" value="AAA+_ATPase"/>
</dbReference>
<evidence type="ECO:0000256" key="7">
    <source>
        <dbReference type="ARBA" id="ARBA00023172"/>
    </source>
</evidence>
<feature type="domain" description="RecA family profile 2" evidence="9">
    <location>
        <begin position="267"/>
        <end position="326"/>
    </location>
</feature>
<dbReference type="GO" id="GO:0005524">
    <property type="term" value="F:ATP binding"/>
    <property type="evidence" value="ECO:0007669"/>
    <property type="project" value="UniProtKB-KW"/>
</dbReference>
<dbReference type="InterPro" id="IPR010995">
    <property type="entry name" value="DNA_repair_Rad51/TF_NusA_a-hlx"/>
</dbReference>
<dbReference type="FunFam" id="3.40.50.300:FF:002052">
    <property type="entry name" value="DNA repair protein RAD51 homolog"/>
    <property type="match status" value="1"/>
</dbReference>
<keyword evidence="7" id="KW-0233">DNA recombination</keyword>
<proteinExistence type="inferred from homology"/>
<dbReference type="InterPro" id="IPR016467">
    <property type="entry name" value="DNA_recomb/repair_RecA-like"/>
</dbReference>
<dbReference type="GO" id="GO:0006310">
    <property type="term" value="P:DNA recombination"/>
    <property type="evidence" value="ECO:0007669"/>
    <property type="project" value="UniProtKB-KW"/>
</dbReference>
<keyword evidence="5" id="KW-0067">ATP-binding</keyword>
<dbReference type="GO" id="GO:0003684">
    <property type="term" value="F:damaged DNA binding"/>
    <property type="evidence" value="ECO:0007669"/>
    <property type="project" value="InterPro"/>
</dbReference>
<evidence type="ECO:0000256" key="3">
    <source>
        <dbReference type="ARBA" id="ARBA00022741"/>
    </source>
</evidence>
<evidence type="ECO:0000256" key="5">
    <source>
        <dbReference type="ARBA" id="ARBA00022840"/>
    </source>
</evidence>
<dbReference type="NCBIfam" id="NF003301">
    <property type="entry name" value="PRK04301.1"/>
    <property type="match status" value="1"/>
</dbReference>
<dbReference type="PIRSF" id="PIRSF005856">
    <property type="entry name" value="Rad51"/>
    <property type="match status" value="1"/>
</dbReference>
<evidence type="ECO:0000256" key="6">
    <source>
        <dbReference type="ARBA" id="ARBA00023125"/>
    </source>
</evidence>
<protein>
    <recommendedName>
        <fullName evidence="2">DNA repair and recombination protein RadA</fullName>
    </recommendedName>
</protein>
<evidence type="ECO:0000259" key="9">
    <source>
        <dbReference type="PROSITE" id="PS50163"/>
    </source>
</evidence>
<dbReference type="InterPro" id="IPR011938">
    <property type="entry name" value="DNA_recomb/repair_RadA"/>
</dbReference>
<dbReference type="InterPro" id="IPR020587">
    <property type="entry name" value="RecA_monomer-monomer_interface"/>
</dbReference>
<dbReference type="EMBL" id="UINC01000707">
    <property type="protein sequence ID" value="SUZ59908.1"/>
    <property type="molecule type" value="Genomic_DNA"/>
</dbReference>
<dbReference type="InterPro" id="IPR013632">
    <property type="entry name" value="Rad51_C"/>
</dbReference>
<sequence length="326" mass="35018">MNLTGYANGWLKMTEATIEDIPGVGPAIGDKLRSAGYRTLESIATQSPSRLGEAAGVGNSKSTDIIYAALGMVDIGGILTGAELLEKRQTVSKLTSCSSELDALLGGGVETQLITEFYGQYGSGKTQIIHQLAVAVQLPEEQGGLNAEAAIIDTENTFRPERIISMAKALDLDPEETLARIHVGRAYNSHQQMLMVDKVKQLAEERPIRLLAVDSLTGAFRSEYIGRGVLAERQGKIGSHMEALTKFADEHNAAVAVTNQVLSNPGGFAFGDPTKPIGGHIVGHTSKFRIYIRRGKAGKRIFRLVDSPHLPDGEAVVQILEDGIRD</sequence>
<evidence type="ECO:0000256" key="2">
    <source>
        <dbReference type="ARBA" id="ARBA00018144"/>
    </source>
</evidence>
<accession>A0A381P151</accession>
<dbReference type="PROSITE" id="PS50163">
    <property type="entry name" value="RECA_3"/>
    <property type="match status" value="1"/>
</dbReference>
<evidence type="ECO:0000256" key="4">
    <source>
        <dbReference type="ARBA" id="ARBA00022763"/>
    </source>
</evidence>
<feature type="domain" description="RecA family profile 1" evidence="8">
    <location>
        <begin position="90"/>
        <end position="261"/>
    </location>
</feature>
<evidence type="ECO:0000256" key="1">
    <source>
        <dbReference type="ARBA" id="ARBA00008050"/>
    </source>
</evidence>
<dbReference type="Pfam" id="PF08423">
    <property type="entry name" value="Rad51"/>
    <property type="match status" value="1"/>
</dbReference>
<dbReference type="Gene3D" id="3.40.50.300">
    <property type="entry name" value="P-loop containing nucleotide triphosphate hydrolases"/>
    <property type="match status" value="1"/>
</dbReference>
<dbReference type="SMART" id="SM00382">
    <property type="entry name" value="AAA"/>
    <property type="match status" value="1"/>
</dbReference>